<dbReference type="InterPro" id="IPR027417">
    <property type="entry name" value="P-loop_NTPase"/>
</dbReference>
<proteinExistence type="predicted"/>
<dbReference type="EMBL" id="JBHSXN010000004">
    <property type="protein sequence ID" value="MFC6954875.1"/>
    <property type="molecule type" value="Genomic_DNA"/>
</dbReference>
<dbReference type="RefSeq" id="WP_336351817.1">
    <property type="nucleotide sequence ID" value="NZ_JAZAQL010000004.1"/>
</dbReference>
<comment type="caution">
    <text evidence="6">The sequence shown here is derived from an EMBL/GenBank/DDBJ whole genome shotgun (WGS) entry which is preliminary data.</text>
</comment>
<dbReference type="InterPro" id="IPR058596">
    <property type="entry name" value="TraC-like_dom"/>
</dbReference>
<evidence type="ECO:0000256" key="1">
    <source>
        <dbReference type="SAM" id="MobiDB-lite"/>
    </source>
</evidence>
<dbReference type="InterPro" id="IPR058597">
    <property type="entry name" value="PrgI-like_dom"/>
</dbReference>
<feature type="compositionally biased region" description="Basic and acidic residues" evidence="1">
    <location>
        <begin position="1232"/>
        <end position="1241"/>
    </location>
</feature>
<dbReference type="PANTHER" id="PTHR38467">
    <property type="match status" value="1"/>
</dbReference>
<gene>
    <name evidence="6" type="ORF">ACFQGB_18565</name>
</gene>
<feature type="domain" description="TraG P-loop" evidence="3">
    <location>
        <begin position="751"/>
        <end position="1058"/>
    </location>
</feature>
<keyword evidence="2" id="KW-1133">Transmembrane helix</keyword>
<evidence type="ECO:0000259" key="4">
    <source>
        <dbReference type="Pfam" id="PF26592"/>
    </source>
</evidence>
<feature type="transmembrane region" description="Helical" evidence="2">
    <location>
        <begin position="29"/>
        <end position="46"/>
    </location>
</feature>
<keyword evidence="7" id="KW-1185">Reference proteome</keyword>
<name>A0ABD5VKZ7_9EURY</name>
<organism evidence="6 7">
    <name type="scientific">Halorubellus litoreus</name>
    <dbReference type="NCBI Taxonomy" id="755308"/>
    <lineage>
        <taxon>Archaea</taxon>
        <taxon>Methanobacteriati</taxon>
        <taxon>Methanobacteriota</taxon>
        <taxon>Stenosarchaea group</taxon>
        <taxon>Halobacteria</taxon>
        <taxon>Halobacteriales</taxon>
        <taxon>Halorubellaceae</taxon>
        <taxon>Halorubellus</taxon>
    </lineage>
</organism>
<evidence type="ECO:0000259" key="5">
    <source>
        <dbReference type="Pfam" id="PF26593"/>
    </source>
</evidence>
<feature type="domain" description="PrgI-like" evidence="4">
    <location>
        <begin position="22"/>
        <end position="93"/>
    </location>
</feature>
<accession>A0ABD5VKZ7</accession>
<dbReference type="Gene3D" id="1.10.8.730">
    <property type="match status" value="1"/>
</dbReference>
<dbReference type="Pfam" id="PF26593">
    <property type="entry name" value="TraC-like"/>
    <property type="match status" value="1"/>
</dbReference>
<feature type="transmembrane region" description="Helical" evidence="2">
    <location>
        <begin position="53"/>
        <end position="74"/>
    </location>
</feature>
<feature type="domain" description="TraC-like" evidence="5">
    <location>
        <begin position="126"/>
        <end position="335"/>
    </location>
</feature>
<keyword evidence="2" id="KW-0472">Membrane</keyword>
<evidence type="ECO:0000256" key="2">
    <source>
        <dbReference type="SAM" id="Phobius"/>
    </source>
</evidence>
<dbReference type="Proteomes" id="UP001596395">
    <property type="component" value="Unassembled WGS sequence"/>
</dbReference>
<feature type="compositionally biased region" description="Polar residues" evidence="1">
    <location>
        <begin position="488"/>
        <end position="514"/>
    </location>
</feature>
<evidence type="ECO:0000259" key="3">
    <source>
        <dbReference type="Pfam" id="PF19044"/>
    </source>
</evidence>
<sequence length="1256" mass="138534">MTDTYATATLDGTDEPDIIPFLGIPTSDLWLLIGIPGLVLFSGLALDQRVLGILLGAAAFAGVGAVVYATPSFLTTRDWLNVLRAHYTTASTHENRVVRDVDLGDPGSFFERFQTDQSTRKLTHIEHVYPGRGVVERDDGQLVAALELDPPNQDFAGSREWEHVAAQAAEFANNALDFDLQVYLTTQQFDIEDYTSTLAERLEDDEVRDHAILNAVVQDTIESRPRELEDAGTSPVHAYLIVSVDRTDVIMDSGSTESSGFAKLGDIPLLGIPFQIASSMREGLSDAREHALMLSRLDSRLTTIRTEYVNEIEGADARQLTTGEWLALAETYWQGSERHDHPEKLARRSPAITASPGQATAHVDSYSEEVASGQRPSVDGDLSLGTPNSEGGGEESEADTPPETSKTGDMFEVDEDDWQDIDEAATDDATDDPEASASESKSGLTPLPTGSRWAFLPWVESTEASDEEKLTTVDDDLDRDLPPNPTTSSVSETGDPTASSVSDTDADPTISSEIPATEALQGREIAPEGIEREYDHAKVGEQYRRAMFAHGWPDEIEPGALRHLIGATPHLEFDMSLHFAPRDRGRVQKQLERRAQGMSAESNANDDLVDGFFAHDQRERVERTAAMRDNVRDGERPFDVSLYVSARADDKDTLDDDTEALRKALQDKHSFLGMKTVTGKQLRTLESIAPIGKDYLRREPELDPSQLALGGGVGALLGSLTRSELLEDDGVEMGEHAFNGTPLIKDPFESETNYNWVVIGDSGSGKSYQTKLNALRTRAVKENTKVIILDPMQGFNGIAKAMGAKRITLGGSRGLNPLEIRAPTEASRRAAGEDIDPLSEKIRDVMSFFDNFAHREGIDLGPERMTLTTAITEAYARKGITTDLDTHSNPSPTLVDVLDVLEEMATEPEEFIVRIESEAEEIAANATDLINLFRPFIDGQYQNLAEPSEFDLRNEDVVYLDLSQQEKRQSGGGLMMQLVFSLVYERAKETTDNVVFIIDEARFLMRDAANLEFLGQRVRHSRHYDTSIRFITQEVNDFFDHEEAEAIINNSFVKLLHRTQEIGQWGDAFGLNRQQVGFVKNANTGTNGYSEALAEIDGTWYPIQLFSTPAEHAVVDFDEREDSVDDLPGMGDETRSPLVERLRHTLRMKPYDAVDDPQRVPAPPGSSTHRQFHALSDRQQEYLSLLSDTEILSVLEAIDAGRDPVAAIATPVTEKLNRLFGGVDERDIRDVLKSAGRDEGSRSGQSSDAPVVEGDD</sequence>
<keyword evidence="2" id="KW-0812">Transmembrane</keyword>
<reference evidence="6 7" key="1">
    <citation type="journal article" date="2019" name="Int. J. Syst. Evol. Microbiol.">
        <title>The Global Catalogue of Microorganisms (GCM) 10K type strain sequencing project: providing services to taxonomists for standard genome sequencing and annotation.</title>
        <authorList>
            <consortium name="The Broad Institute Genomics Platform"/>
            <consortium name="The Broad Institute Genome Sequencing Center for Infectious Disease"/>
            <person name="Wu L."/>
            <person name="Ma J."/>
        </authorList>
    </citation>
    <scope>NUCLEOTIDE SEQUENCE [LARGE SCALE GENOMIC DNA]</scope>
    <source>
        <strain evidence="6 7">GX26</strain>
    </source>
</reference>
<feature type="region of interest" description="Disordered" evidence="1">
    <location>
        <begin position="351"/>
        <end position="410"/>
    </location>
</feature>
<feature type="region of interest" description="Disordered" evidence="1">
    <location>
        <begin position="1232"/>
        <end position="1256"/>
    </location>
</feature>
<dbReference type="AlphaFoldDB" id="A0ABD5VKZ7"/>
<dbReference type="PANTHER" id="PTHR38467:SF1">
    <property type="entry name" value="CONJUGATIVE TRANSFER: ASSEMBLY"/>
    <property type="match status" value="1"/>
</dbReference>
<dbReference type="InterPro" id="IPR043964">
    <property type="entry name" value="P-loop_TraG"/>
</dbReference>
<feature type="region of interest" description="Disordered" evidence="1">
    <location>
        <begin position="426"/>
        <end position="531"/>
    </location>
</feature>
<dbReference type="InterPro" id="IPR053155">
    <property type="entry name" value="F-pilin_assembly_TraC"/>
</dbReference>
<dbReference type="Pfam" id="PF26592">
    <property type="entry name" value="PrgI_like"/>
    <property type="match status" value="1"/>
</dbReference>
<evidence type="ECO:0000313" key="6">
    <source>
        <dbReference type="EMBL" id="MFC6954875.1"/>
    </source>
</evidence>
<protein>
    <submittedName>
        <fullName evidence="6">VirB4 family type IV secretion system protein</fullName>
    </submittedName>
</protein>
<dbReference type="SUPFAM" id="SSF52540">
    <property type="entry name" value="P-loop containing nucleoside triphosphate hydrolases"/>
    <property type="match status" value="1"/>
</dbReference>
<dbReference type="Gene3D" id="3.40.50.300">
    <property type="entry name" value="P-loop containing nucleotide triphosphate hydrolases"/>
    <property type="match status" value="1"/>
</dbReference>
<dbReference type="Pfam" id="PF19044">
    <property type="entry name" value="P-loop_TraG"/>
    <property type="match status" value="1"/>
</dbReference>
<evidence type="ECO:0000313" key="7">
    <source>
        <dbReference type="Proteomes" id="UP001596395"/>
    </source>
</evidence>